<proteinExistence type="predicted"/>
<dbReference type="Proteomes" id="UP000006055">
    <property type="component" value="Chromosome"/>
</dbReference>
<evidence type="ECO:0000259" key="1">
    <source>
        <dbReference type="Pfam" id="PF03235"/>
    </source>
</evidence>
<dbReference type="EMBL" id="CP003360">
    <property type="protein sequence ID" value="AFM25367.1"/>
    <property type="molecule type" value="Genomic_DNA"/>
</dbReference>
<name>I4C726_DESTA</name>
<protein>
    <recommendedName>
        <fullName evidence="1">GmrSD restriction endonucleases N-terminal domain-containing protein</fullName>
    </recommendedName>
</protein>
<organism evidence="2 3">
    <name type="scientific">Desulfomonile tiedjei (strain ATCC 49306 / DSM 6799 / DCB-1)</name>
    <dbReference type="NCBI Taxonomy" id="706587"/>
    <lineage>
        <taxon>Bacteria</taxon>
        <taxon>Pseudomonadati</taxon>
        <taxon>Thermodesulfobacteriota</taxon>
        <taxon>Desulfomonilia</taxon>
        <taxon>Desulfomonilales</taxon>
        <taxon>Desulfomonilaceae</taxon>
        <taxon>Desulfomonile</taxon>
    </lineage>
</organism>
<evidence type="ECO:0000313" key="3">
    <source>
        <dbReference type="Proteomes" id="UP000006055"/>
    </source>
</evidence>
<dbReference type="PATRIC" id="fig|706587.4.peg.3071"/>
<dbReference type="KEGG" id="dti:Desti_2688"/>
<dbReference type="eggNOG" id="COG1479">
    <property type="taxonomic scope" value="Bacteria"/>
</dbReference>
<dbReference type="InterPro" id="IPR004919">
    <property type="entry name" value="GmrSD_N"/>
</dbReference>
<sequence>MCEWRDRVENDTTLKGFNRRKIELLPGERITFEDTGSKHQATDEELNKRYVKGDIRIVTETARYSLAGILSMLRETVRTDKKNEPELRYMLDPEYQRRHRWSVERKSRLIESFLMNVPVPPVFLYERDLARYEVMDGRQRLTALSEFYDDKFELKGLQYWTELHGRTYSTLPSKVRDGIDRRYISSIILLTETASNEEQAAQLKKMVFERLNSGGVALSNQETRNAVYDGPLNQLCLELSKNQEFRSMWRIPNKPLPESEDDDEFEDKTSNMGRSMYEKMEDVELVLRFFAYRQIHSFPGGLNRISALLDRFLIEGNRFGSEILLAYKDIFQNTISFIFQSIGRNAFCKMNREGKALGRPTKIVYDPLMYVCSHYSHGADRATLLKNKNVLLDEFGKMYKECGWLFAGRRTNVADTQQRNKEVEQVFTNTLEKLTT</sequence>
<dbReference type="PANTHER" id="PTHR39639:SF1">
    <property type="entry name" value="DUF262 DOMAIN-CONTAINING PROTEIN"/>
    <property type="match status" value="1"/>
</dbReference>
<reference evidence="3" key="1">
    <citation type="submission" date="2012-06" db="EMBL/GenBank/DDBJ databases">
        <title>Complete sequence of chromosome of Desulfomonile tiedjei DSM 6799.</title>
        <authorList>
            <person name="Lucas S."/>
            <person name="Copeland A."/>
            <person name="Lapidus A."/>
            <person name="Glavina del Rio T."/>
            <person name="Dalin E."/>
            <person name="Tice H."/>
            <person name="Bruce D."/>
            <person name="Goodwin L."/>
            <person name="Pitluck S."/>
            <person name="Peters L."/>
            <person name="Ovchinnikova G."/>
            <person name="Zeytun A."/>
            <person name="Lu M."/>
            <person name="Kyrpides N."/>
            <person name="Mavromatis K."/>
            <person name="Ivanova N."/>
            <person name="Brettin T."/>
            <person name="Detter J.C."/>
            <person name="Han C."/>
            <person name="Larimer F."/>
            <person name="Land M."/>
            <person name="Hauser L."/>
            <person name="Markowitz V."/>
            <person name="Cheng J.-F."/>
            <person name="Hugenholtz P."/>
            <person name="Woyke T."/>
            <person name="Wu D."/>
            <person name="Spring S."/>
            <person name="Schroeder M."/>
            <person name="Brambilla E."/>
            <person name="Klenk H.-P."/>
            <person name="Eisen J.A."/>
        </authorList>
    </citation>
    <scope>NUCLEOTIDE SEQUENCE [LARGE SCALE GENOMIC DNA]</scope>
    <source>
        <strain evidence="3">ATCC 49306 / DSM 6799 / DCB-1</strain>
    </source>
</reference>
<dbReference type="HOGENOM" id="CLU_038557_2_1_7"/>
<dbReference type="PANTHER" id="PTHR39639">
    <property type="entry name" value="CHROMOSOME 16, WHOLE GENOME SHOTGUN SEQUENCE"/>
    <property type="match status" value="1"/>
</dbReference>
<dbReference type="Pfam" id="PF03235">
    <property type="entry name" value="GmrSD_N"/>
    <property type="match status" value="1"/>
</dbReference>
<gene>
    <name evidence="2" type="ordered locus">Desti_2688</name>
</gene>
<feature type="domain" description="GmrSD restriction endonucleases N-terminal" evidence="1">
    <location>
        <begin position="90"/>
        <end position="227"/>
    </location>
</feature>
<accession>I4C726</accession>
<dbReference type="AlphaFoldDB" id="I4C726"/>
<dbReference type="STRING" id="706587.Desti_2688"/>
<keyword evidence="3" id="KW-1185">Reference proteome</keyword>
<evidence type="ECO:0000313" key="2">
    <source>
        <dbReference type="EMBL" id="AFM25367.1"/>
    </source>
</evidence>